<feature type="compositionally biased region" description="Basic and acidic residues" evidence="1">
    <location>
        <begin position="365"/>
        <end position="376"/>
    </location>
</feature>
<reference evidence="2 3" key="1">
    <citation type="journal article" date="2018" name="Evol. Lett.">
        <title>Horizontal gene cluster transfer increased hallucinogenic mushroom diversity.</title>
        <authorList>
            <person name="Reynolds H.T."/>
            <person name="Vijayakumar V."/>
            <person name="Gluck-Thaler E."/>
            <person name="Korotkin H.B."/>
            <person name="Matheny P.B."/>
            <person name="Slot J.C."/>
        </authorList>
    </citation>
    <scope>NUCLEOTIDE SEQUENCE [LARGE SCALE GENOMIC DNA]</scope>
    <source>
        <strain evidence="2 3">2629</strain>
    </source>
</reference>
<protein>
    <submittedName>
        <fullName evidence="2">Uncharacterized protein</fullName>
    </submittedName>
</protein>
<name>A0A409VIL0_9AGAR</name>
<feature type="compositionally biased region" description="Pro residues" evidence="1">
    <location>
        <begin position="105"/>
        <end position="125"/>
    </location>
</feature>
<dbReference type="PANTHER" id="PTHR48125:SF12">
    <property type="entry name" value="AT HOOK TRANSCRIPTION FACTOR FAMILY-RELATED"/>
    <property type="match status" value="1"/>
</dbReference>
<dbReference type="STRING" id="181874.A0A409VIL0"/>
<organism evidence="2 3">
    <name type="scientific">Panaeolus cyanescens</name>
    <dbReference type="NCBI Taxonomy" id="181874"/>
    <lineage>
        <taxon>Eukaryota</taxon>
        <taxon>Fungi</taxon>
        <taxon>Dikarya</taxon>
        <taxon>Basidiomycota</taxon>
        <taxon>Agaricomycotina</taxon>
        <taxon>Agaricomycetes</taxon>
        <taxon>Agaricomycetidae</taxon>
        <taxon>Agaricales</taxon>
        <taxon>Agaricineae</taxon>
        <taxon>Galeropsidaceae</taxon>
        <taxon>Panaeolus</taxon>
    </lineage>
</organism>
<keyword evidence="3" id="KW-1185">Reference proteome</keyword>
<evidence type="ECO:0000313" key="2">
    <source>
        <dbReference type="EMBL" id="PPQ66056.1"/>
    </source>
</evidence>
<feature type="region of interest" description="Disordered" evidence="1">
    <location>
        <begin position="401"/>
        <end position="437"/>
    </location>
</feature>
<feature type="compositionally biased region" description="Low complexity" evidence="1">
    <location>
        <begin position="126"/>
        <end position="148"/>
    </location>
</feature>
<dbReference type="InParanoid" id="A0A409VIL0"/>
<feature type="compositionally biased region" description="Low complexity" evidence="1">
    <location>
        <begin position="335"/>
        <end position="351"/>
    </location>
</feature>
<comment type="caution">
    <text evidence="2">The sequence shown here is derived from an EMBL/GenBank/DDBJ whole genome shotgun (WGS) entry which is preliminary data.</text>
</comment>
<feature type="compositionally biased region" description="Acidic residues" evidence="1">
    <location>
        <begin position="352"/>
        <end position="363"/>
    </location>
</feature>
<feature type="compositionally biased region" description="Low complexity" evidence="1">
    <location>
        <begin position="404"/>
        <end position="414"/>
    </location>
</feature>
<evidence type="ECO:0000256" key="1">
    <source>
        <dbReference type="SAM" id="MobiDB-lite"/>
    </source>
</evidence>
<dbReference type="AlphaFoldDB" id="A0A409VIL0"/>
<feature type="region of interest" description="Disordered" evidence="1">
    <location>
        <begin position="101"/>
        <end position="160"/>
    </location>
</feature>
<dbReference type="Proteomes" id="UP000284842">
    <property type="component" value="Unassembled WGS sequence"/>
</dbReference>
<dbReference type="OrthoDB" id="434783at2759"/>
<feature type="region of interest" description="Disordered" evidence="1">
    <location>
        <begin position="701"/>
        <end position="766"/>
    </location>
</feature>
<proteinExistence type="predicted"/>
<evidence type="ECO:0000313" key="3">
    <source>
        <dbReference type="Proteomes" id="UP000284842"/>
    </source>
</evidence>
<feature type="non-terminal residue" evidence="2">
    <location>
        <position position="1"/>
    </location>
</feature>
<gene>
    <name evidence="2" type="ORF">CVT24_000238</name>
</gene>
<accession>A0A409VIL0</accession>
<dbReference type="PANTHER" id="PTHR48125">
    <property type="entry name" value="LP07818P1"/>
    <property type="match status" value="1"/>
</dbReference>
<feature type="compositionally biased region" description="Basic and acidic residues" evidence="1">
    <location>
        <begin position="265"/>
        <end position="283"/>
    </location>
</feature>
<feature type="compositionally biased region" description="Basic and acidic residues" evidence="1">
    <location>
        <begin position="755"/>
        <end position="766"/>
    </location>
</feature>
<dbReference type="EMBL" id="NHTK01006052">
    <property type="protein sequence ID" value="PPQ66056.1"/>
    <property type="molecule type" value="Genomic_DNA"/>
</dbReference>
<feature type="compositionally biased region" description="Acidic residues" evidence="1">
    <location>
        <begin position="309"/>
        <end position="334"/>
    </location>
</feature>
<feature type="region of interest" description="Disordered" evidence="1">
    <location>
        <begin position="264"/>
        <end position="376"/>
    </location>
</feature>
<feature type="compositionally biased region" description="Basic and acidic residues" evidence="1">
    <location>
        <begin position="292"/>
        <end position="305"/>
    </location>
</feature>
<feature type="compositionally biased region" description="Pro residues" evidence="1">
    <location>
        <begin position="415"/>
        <end position="430"/>
    </location>
</feature>
<sequence>SRLLYPHYLPPSRAPTFSIFNASIELTPPLASIPAKLLFVARRELFLIRAPPHVPHTAPEGQGEPQPTVRDYERLNEVKAARVPMWAKWDWEKGGVVRVNKDAAAPPPAPSVPVPSPSPAAPAPPSTTAAAAAAAGPSTTTTTTSTTSKPEEDQDFQESQWWDTTWHRHRLCIDYTDPKPIFEPGKVFTEGSMDAIWEGKIWLPGQQNFTLALQPQHAAFPGPPPLFTMPGMPPPPFSERTMGMTMQFSFLDVREHWRVCGCVERGGEGHDEGCQENGRRGDDGGMGEEGEEKGKVWTRVVKDRSMAIVEEEEEEEEDVDMQYDEEDDDDDDMSSCDSDYSMYSSSSSSSSSDEEEDEEDADGDALMHDQEHDTSKARRLRLDEHAACGVIPVPLPVLCPPPSSSSTINSHPTSNPNPPPPAVDGNPPNPNAANAHLPPAVPAPVLAQLPPQEVQTTVWGQDGHSITDPQTGIVVPLPPGTSIDKVDFSMSNAWFPGRLGGVGVVKREGQSGLGGVGGVGNGGGGGRGEARDEVVVFVNYEKPSAEGVRLVDGSCESLMSSGSAKGRERKEGMWVYETYDKKRRSVHERHGLRGGEVELVEAYVEDERRKVKGGKRGVGEKELWRRAMKRAFENRELCCERCLEIERVRRDERRKGEMKARKALDDFLKDFGRRRGDEQDDEEEEEEMVLDDLDIPSFGFDFAPSAMTPSSSSSSSSSNTYTTLPSFSAPPRLSAPTNTLHPPHPHAPLILCDNHPPDTDTDSRTAYDRTRVGVNCTGVRDIIITGSTTSDRRCWGGVTVYGRVRPWDGLVGMLRVSHTENERDTYMFIFGYVVGGDSFVGEWRLAMTDPTGPALSGAFVMSRKERERD</sequence>